<comment type="caution">
    <text evidence="2">The sequence shown here is derived from an EMBL/GenBank/DDBJ whole genome shotgun (WGS) entry which is preliminary data.</text>
</comment>
<sequence>MADLAPRPFVFVRHGETFYNRAGLVAGRLDVALTRLGERQAREAGELLGGFRWSYIAVSSQFRARKTARLLLPGARLHYHDGLRERDWGVLEGGPLQAPMPYFDEPAQGESWEIFRSRVLAALNAVIERYEWPLIVAHSGVFRVIRHATSGSLDGPRVGNVEPVVCQPPGRPGGNWELLSCYQEPEALNSLTALRRC</sequence>
<dbReference type="RefSeq" id="WP_019950814.1">
    <property type="nucleotide sequence ID" value="NZ_JBHLVX010000001.1"/>
</dbReference>
<evidence type="ECO:0000313" key="3">
    <source>
        <dbReference type="Proteomes" id="UP001589814"/>
    </source>
</evidence>
<dbReference type="InterPro" id="IPR051695">
    <property type="entry name" value="Phosphoglycerate_Mutase"/>
</dbReference>
<dbReference type="InterPro" id="IPR029033">
    <property type="entry name" value="His_PPase_superfam"/>
</dbReference>
<keyword evidence="1" id="KW-0378">Hydrolase</keyword>
<reference evidence="2 3" key="1">
    <citation type="submission" date="2024-09" db="EMBL/GenBank/DDBJ databases">
        <authorList>
            <person name="Sun Q."/>
            <person name="Mori K."/>
        </authorList>
    </citation>
    <scope>NUCLEOTIDE SEQUENCE [LARGE SCALE GENOMIC DNA]</scope>
    <source>
        <strain evidence="2 3">CCM 7415</strain>
    </source>
</reference>
<name>A0ABV6FYV6_9GAMM</name>
<proteinExistence type="predicted"/>
<organism evidence="2 3">
    <name type="scientific">Kushneria aurantia</name>
    <dbReference type="NCBI Taxonomy" id="504092"/>
    <lineage>
        <taxon>Bacteria</taxon>
        <taxon>Pseudomonadati</taxon>
        <taxon>Pseudomonadota</taxon>
        <taxon>Gammaproteobacteria</taxon>
        <taxon>Oceanospirillales</taxon>
        <taxon>Halomonadaceae</taxon>
        <taxon>Kushneria</taxon>
    </lineage>
</organism>
<dbReference type="PANTHER" id="PTHR46517:SF1">
    <property type="entry name" value="FRUCTOSE-2,6-BISPHOSPHATASE TIGAR"/>
    <property type="match status" value="1"/>
</dbReference>
<evidence type="ECO:0000313" key="2">
    <source>
        <dbReference type="EMBL" id="MFC0266443.1"/>
    </source>
</evidence>
<dbReference type="Pfam" id="PF00300">
    <property type="entry name" value="His_Phos_1"/>
    <property type="match status" value="1"/>
</dbReference>
<gene>
    <name evidence="2" type="ORF">ACFFHW_00260</name>
</gene>
<keyword evidence="3" id="KW-1185">Reference proteome</keyword>
<dbReference type="Proteomes" id="UP001589814">
    <property type="component" value="Unassembled WGS sequence"/>
</dbReference>
<accession>A0ABV6FYV6</accession>
<dbReference type="PANTHER" id="PTHR46517">
    <property type="entry name" value="FRUCTOSE-2,6-BISPHOSPHATASE TIGAR"/>
    <property type="match status" value="1"/>
</dbReference>
<dbReference type="CDD" id="cd07067">
    <property type="entry name" value="HP_PGM_like"/>
    <property type="match status" value="1"/>
</dbReference>
<dbReference type="SMART" id="SM00855">
    <property type="entry name" value="PGAM"/>
    <property type="match status" value="1"/>
</dbReference>
<dbReference type="SUPFAM" id="SSF53254">
    <property type="entry name" value="Phosphoglycerate mutase-like"/>
    <property type="match status" value="1"/>
</dbReference>
<dbReference type="EMBL" id="JBHLVX010000001">
    <property type="protein sequence ID" value="MFC0266443.1"/>
    <property type="molecule type" value="Genomic_DNA"/>
</dbReference>
<dbReference type="InterPro" id="IPR013078">
    <property type="entry name" value="His_Pase_superF_clade-1"/>
</dbReference>
<evidence type="ECO:0000256" key="1">
    <source>
        <dbReference type="ARBA" id="ARBA00022801"/>
    </source>
</evidence>
<protein>
    <submittedName>
        <fullName evidence="2">Histidine phosphatase family protein</fullName>
    </submittedName>
</protein>
<dbReference type="Gene3D" id="3.40.50.1240">
    <property type="entry name" value="Phosphoglycerate mutase-like"/>
    <property type="match status" value="1"/>
</dbReference>